<protein>
    <submittedName>
        <fullName evidence="1">Uncharacterized protein</fullName>
    </submittedName>
</protein>
<proteinExistence type="predicted"/>
<dbReference type="EMBL" id="ML208357">
    <property type="protein sequence ID" value="TFK68197.1"/>
    <property type="molecule type" value="Genomic_DNA"/>
</dbReference>
<keyword evidence="2" id="KW-1185">Reference proteome</keyword>
<gene>
    <name evidence="1" type="ORF">BDN72DRAFT_769657</name>
</gene>
<name>A0ACD3ATE9_9AGAR</name>
<reference evidence="1 2" key="1">
    <citation type="journal article" date="2019" name="Nat. Ecol. Evol.">
        <title>Megaphylogeny resolves global patterns of mushroom evolution.</title>
        <authorList>
            <person name="Varga T."/>
            <person name="Krizsan K."/>
            <person name="Foldi C."/>
            <person name="Dima B."/>
            <person name="Sanchez-Garcia M."/>
            <person name="Sanchez-Ramirez S."/>
            <person name="Szollosi G.J."/>
            <person name="Szarkandi J.G."/>
            <person name="Papp V."/>
            <person name="Albert L."/>
            <person name="Andreopoulos W."/>
            <person name="Angelini C."/>
            <person name="Antonin V."/>
            <person name="Barry K.W."/>
            <person name="Bougher N.L."/>
            <person name="Buchanan P."/>
            <person name="Buyck B."/>
            <person name="Bense V."/>
            <person name="Catcheside P."/>
            <person name="Chovatia M."/>
            <person name="Cooper J."/>
            <person name="Damon W."/>
            <person name="Desjardin D."/>
            <person name="Finy P."/>
            <person name="Geml J."/>
            <person name="Haridas S."/>
            <person name="Hughes K."/>
            <person name="Justo A."/>
            <person name="Karasinski D."/>
            <person name="Kautmanova I."/>
            <person name="Kiss B."/>
            <person name="Kocsube S."/>
            <person name="Kotiranta H."/>
            <person name="LaButti K.M."/>
            <person name="Lechner B.E."/>
            <person name="Liimatainen K."/>
            <person name="Lipzen A."/>
            <person name="Lukacs Z."/>
            <person name="Mihaltcheva S."/>
            <person name="Morgado L.N."/>
            <person name="Niskanen T."/>
            <person name="Noordeloos M.E."/>
            <person name="Ohm R.A."/>
            <person name="Ortiz-Santana B."/>
            <person name="Ovrebo C."/>
            <person name="Racz N."/>
            <person name="Riley R."/>
            <person name="Savchenko A."/>
            <person name="Shiryaev A."/>
            <person name="Soop K."/>
            <person name="Spirin V."/>
            <person name="Szebenyi C."/>
            <person name="Tomsovsky M."/>
            <person name="Tulloss R.E."/>
            <person name="Uehling J."/>
            <person name="Grigoriev I.V."/>
            <person name="Vagvolgyi C."/>
            <person name="Papp T."/>
            <person name="Martin F.M."/>
            <person name="Miettinen O."/>
            <person name="Hibbett D.S."/>
            <person name="Nagy L.G."/>
        </authorList>
    </citation>
    <scope>NUCLEOTIDE SEQUENCE [LARGE SCALE GENOMIC DNA]</scope>
    <source>
        <strain evidence="1 2">NL-1719</strain>
    </source>
</reference>
<organism evidence="1 2">
    <name type="scientific">Pluteus cervinus</name>
    <dbReference type="NCBI Taxonomy" id="181527"/>
    <lineage>
        <taxon>Eukaryota</taxon>
        <taxon>Fungi</taxon>
        <taxon>Dikarya</taxon>
        <taxon>Basidiomycota</taxon>
        <taxon>Agaricomycotina</taxon>
        <taxon>Agaricomycetes</taxon>
        <taxon>Agaricomycetidae</taxon>
        <taxon>Agaricales</taxon>
        <taxon>Pluteineae</taxon>
        <taxon>Pluteaceae</taxon>
        <taxon>Pluteus</taxon>
    </lineage>
</organism>
<dbReference type="Proteomes" id="UP000308600">
    <property type="component" value="Unassembled WGS sequence"/>
</dbReference>
<accession>A0ACD3ATE9</accession>
<evidence type="ECO:0000313" key="2">
    <source>
        <dbReference type="Proteomes" id="UP000308600"/>
    </source>
</evidence>
<sequence length="547" mass="59966">MQVTISLLPVSLSLVHIPRSRLPHLSHPVLKQILQPSPSFLNITCNEIELSVFAEDHILEDFEPIARKDRQRQRSKSLSRKKSSLGSGCWEPVEISYDKWSVLQIDSHSDQIGNSGARVNELSAPLAEAGISILYQSSYMSDFIILKESRLQEALNLFASAGFDLYTPHEASSPPGSLPHSPVRDDHFSFRELSSKPSTILTRRTEDSDTLSPLLPTSATLASSTDEDGCTTPDFEALQKSTRDKSHSPTKGEVHVLTPDLACVGLSDEIGVDHWGLKIVKLVAFPDLIPLPNKSQATHKPPYPTPVLSPLSELHSPILTNLDFTRTRAPSFSSSSSGEDDGYFSHSPATQASSTLPTPASRSYTDLSKVDSSHAFKPPSKHLINSLSPLHLSDPLGILTEPQALGKQPNETNEHILRVPFFSFTRTAEGSSLTADVSTLAALFPTYERHMVICSGELDAADARSALGGSSSESDDEEDTYPDGGIFKCLQIDLRRFGLDKYGLVNRFSRVLEENDINHMYSSTFKTANLLVDKKHAVKARALLRGC</sequence>
<evidence type="ECO:0000313" key="1">
    <source>
        <dbReference type="EMBL" id="TFK68197.1"/>
    </source>
</evidence>